<keyword evidence="2" id="KW-1133">Transmembrane helix</keyword>
<evidence type="ECO:0000256" key="1">
    <source>
        <dbReference type="SAM" id="MobiDB-lite"/>
    </source>
</evidence>
<dbReference type="AlphaFoldDB" id="A0A2M4A3Z7"/>
<name>A0A2M4A3Z7_9DIPT</name>
<feature type="region of interest" description="Disordered" evidence="1">
    <location>
        <begin position="101"/>
        <end position="122"/>
    </location>
</feature>
<evidence type="ECO:0000313" key="3">
    <source>
        <dbReference type="EMBL" id="MBW35475.1"/>
    </source>
</evidence>
<keyword evidence="2" id="KW-0472">Membrane</keyword>
<keyword evidence="2" id="KW-0812">Transmembrane</keyword>
<feature type="transmembrane region" description="Helical" evidence="2">
    <location>
        <begin position="348"/>
        <end position="368"/>
    </location>
</feature>
<dbReference type="EMBL" id="GGFK01002154">
    <property type="protein sequence ID" value="MBW35475.1"/>
    <property type="molecule type" value="Transcribed_RNA"/>
</dbReference>
<feature type="compositionally biased region" description="Low complexity" evidence="1">
    <location>
        <begin position="102"/>
        <end position="122"/>
    </location>
</feature>
<accession>A0A2M4A3Z7</accession>
<evidence type="ECO:0000256" key="2">
    <source>
        <dbReference type="SAM" id="Phobius"/>
    </source>
</evidence>
<feature type="compositionally biased region" description="Low complexity" evidence="1">
    <location>
        <begin position="26"/>
        <end position="45"/>
    </location>
</feature>
<feature type="compositionally biased region" description="Low complexity" evidence="1">
    <location>
        <begin position="1"/>
        <end position="17"/>
    </location>
</feature>
<organism evidence="3">
    <name type="scientific">Anopheles triannulatus</name>
    <dbReference type="NCBI Taxonomy" id="58253"/>
    <lineage>
        <taxon>Eukaryota</taxon>
        <taxon>Metazoa</taxon>
        <taxon>Ecdysozoa</taxon>
        <taxon>Arthropoda</taxon>
        <taxon>Hexapoda</taxon>
        <taxon>Insecta</taxon>
        <taxon>Pterygota</taxon>
        <taxon>Neoptera</taxon>
        <taxon>Endopterygota</taxon>
        <taxon>Diptera</taxon>
        <taxon>Nematocera</taxon>
        <taxon>Culicoidea</taxon>
        <taxon>Culicidae</taxon>
        <taxon>Anophelinae</taxon>
        <taxon>Anopheles</taxon>
    </lineage>
</organism>
<proteinExistence type="predicted"/>
<protein>
    <submittedName>
        <fullName evidence="3">Uncharacterized protein</fullName>
    </submittedName>
</protein>
<sequence>MKNNTNNIITNNYSNKNSKLEHHNNNQRNHCNNSNSVKNVNSTTTGTNSSVALAGCLMPNTSSSSSSVLSSSIATDSSSSATALASVRTVGPAAAMLLLPRGGSSSNSSNSSSSNGGNSSGYHSSNAVTAAAMMTAKLAKAGSFLSVVPPAIPSTIAIGGINRIGGGGSDRAFVLGSQTYATSHLTAANVLASAVAAAAAAANVVHHQQQRSNYTTSSLSRHLTKNLTSNASLMSKRAHVSTAEGKPLLSKISSASKPSAAVSISNSETITNTDTSINPAGPAGGIVETNAVPPVVRTLVATVGATNTIATLASPVPSAVLLTTSSSVNSNHCSPSLFAFCRVSVSSVLFFFFFFFFFSGFVFADVVFSHTQRCARYLLRCVACCDVSGGGSADFVDVFARFACGCFACVCAPLSLFVFRSFFTYTFCQRGGARVGGRRGGAFCSSGAFAFVLCAPCVCGDGVGLVGPPLSVTVRDHRGFCGGAHGFFSRGEGCCVFSIVHSGGGVSLSCGCACCHVFVCVGMCEVFCV</sequence>
<feature type="region of interest" description="Disordered" evidence="1">
    <location>
        <begin position="1"/>
        <end position="45"/>
    </location>
</feature>
<reference evidence="3" key="1">
    <citation type="submission" date="2018-01" db="EMBL/GenBank/DDBJ databases">
        <title>An insight into the sialome of Amazonian anophelines.</title>
        <authorList>
            <person name="Ribeiro J.M."/>
            <person name="Scarpassa V."/>
            <person name="Calvo E."/>
        </authorList>
    </citation>
    <scope>NUCLEOTIDE SEQUENCE</scope>
    <source>
        <tissue evidence="3">Salivary glands</tissue>
    </source>
</reference>